<dbReference type="AlphaFoldDB" id="A0AB73BVM2"/>
<evidence type="ECO:0000313" key="1">
    <source>
        <dbReference type="EMBL" id="KDE62719.1"/>
    </source>
</evidence>
<name>A0AB73BVM2_9FUSO</name>
<protein>
    <recommendedName>
        <fullName evidence="3">Integrase catalytic domain-containing protein</fullName>
    </recommendedName>
</protein>
<sequence length="76" mass="8827">MGFFSIFADPYCAWQRGSNENSNALLREFFSKKTDLGKVSTDKLFCDDEEEKELISFLNILTKENLKISKKEIIKL</sequence>
<proteinExistence type="predicted"/>
<dbReference type="Proteomes" id="UP000027473">
    <property type="component" value="Unassembled WGS sequence"/>
</dbReference>
<organism evidence="1 2">
    <name type="scientific">Fusobacterium necrophorum BL</name>
    <dbReference type="NCBI Taxonomy" id="1441732"/>
    <lineage>
        <taxon>Bacteria</taxon>
        <taxon>Fusobacteriati</taxon>
        <taxon>Fusobacteriota</taxon>
        <taxon>Fusobacteriia</taxon>
        <taxon>Fusobacteriales</taxon>
        <taxon>Fusobacteriaceae</taxon>
        <taxon>Fusobacterium</taxon>
    </lineage>
</organism>
<reference evidence="1 2" key="1">
    <citation type="submission" date="2014-01" db="EMBL/GenBank/DDBJ databases">
        <title>Comparative genomics of Fusobacterium necrophorum wild isolates.</title>
        <authorList>
            <person name="Kittichotirat W."/>
            <person name="Bumgarner R.E."/>
            <person name="Lawrence P."/>
        </authorList>
    </citation>
    <scope>NUCLEOTIDE SEQUENCE [LARGE SCALE GENOMIC DNA]</scope>
    <source>
        <strain evidence="1 2">BL</strain>
    </source>
</reference>
<evidence type="ECO:0008006" key="3">
    <source>
        <dbReference type="Google" id="ProtNLM"/>
    </source>
</evidence>
<gene>
    <name evidence="1" type="ORF">FUSO3_07125</name>
</gene>
<comment type="caution">
    <text evidence="1">The sequence shown here is derived from an EMBL/GenBank/DDBJ whole genome shotgun (WGS) entry which is preliminary data.</text>
</comment>
<dbReference type="EMBL" id="JAAC01000113">
    <property type="protein sequence ID" value="KDE62719.1"/>
    <property type="molecule type" value="Genomic_DNA"/>
</dbReference>
<accession>A0AB73BVM2</accession>
<evidence type="ECO:0000313" key="2">
    <source>
        <dbReference type="Proteomes" id="UP000027473"/>
    </source>
</evidence>